<keyword evidence="1" id="KW-0472">Membrane</keyword>
<dbReference type="EMBL" id="BAAAVV010000013">
    <property type="protein sequence ID" value="GAA3180783.1"/>
    <property type="molecule type" value="Genomic_DNA"/>
</dbReference>
<sequence>MPPATTPTTRGGAMWVFTLLMAWLVVGLLIALFFAALARGGHGRVRRQVR</sequence>
<accession>A0ABP6PMA7</accession>
<evidence type="ECO:0000256" key="1">
    <source>
        <dbReference type="SAM" id="Phobius"/>
    </source>
</evidence>
<name>A0ABP6PMA7_9ACTN</name>
<evidence type="ECO:0000313" key="3">
    <source>
        <dbReference type="Proteomes" id="UP001499924"/>
    </source>
</evidence>
<keyword evidence="1" id="KW-0812">Transmembrane</keyword>
<reference evidence="3" key="1">
    <citation type="journal article" date="2019" name="Int. J. Syst. Evol. Microbiol.">
        <title>The Global Catalogue of Microorganisms (GCM) 10K type strain sequencing project: providing services to taxonomists for standard genome sequencing and annotation.</title>
        <authorList>
            <consortium name="The Broad Institute Genomics Platform"/>
            <consortium name="The Broad Institute Genome Sequencing Center for Infectious Disease"/>
            <person name="Wu L."/>
            <person name="Ma J."/>
        </authorList>
    </citation>
    <scope>NUCLEOTIDE SEQUENCE [LARGE SCALE GENOMIC DNA]</scope>
    <source>
        <strain evidence="3">JCM 15614</strain>
    </source>
</reference>
<comment type="caution">
    <text evidence="2">The sequence shown here is derived from an EMBL/GenBank/DDBJ whole genome shotgun (WGS) entry which is preliminary data.</text>
</comment>
<gene>
    <name evidence="2" type="ORF">GCM10010531_38650</name>
</gene>
<proteinExistence type="predicted"/>
<organism evidence="2 3">
    <name type="scientific">Blastococcus jejuensis</name>
    <dbReference type="NCBI Taxonomy" id="351224"/>
    <lineage>
        <taxon>Bacteria</taxon>
        <taxon>Bacillati</taxon>
        <taxon>Actinomycetota</taxon>
        <taxon>Actinomycetes</taxon>
        <taxon>Geodermatophilales</taxon>
        <taxon>Geodermatophilaceae</taxon>
        <taxon>Blastococcus</taxon>
    </lineage>
</organism>
<protein>
    <submittedName>
        <fullName evidence="2">Uncharacterized protein</fullName>
    </submittedName>
</protein>
<evidence type="ECO:0000313" key="2">
    <source>
        <dbReference type="EMBL" id="GAA3180783.1"/>
    </source>
</evidence>
<keyword evidence="3" id="KW-1185">Reference proteome</keyword>
<dbReference type="Proteomes" id="UP001499924">
    <property type="component" value="Unassembled WGS sequence"/>
</dbReference>
<feature type="transmembrane region" description="Helical" evidence="1">
    <location>
        <begin position="12"/>
        <end position="38"/>
    </location>
</feature>
<keyword evidence="1" id="KW-1133">Transmembrane helix</keyword>